<dbReference type="PANTHER" id="PTHR11680:SF35">
    <property type="entry name" value="SERINE HYDROXYMETHYLTRANSFERASE 1"/>
    <property type="match status" value="1"/>
</dbReference>
<dbReference type="AlphaFoldDB" id="A0A6J7HJJ8"/>
<dbReference type="PANTHER" id="PTHR11680">
    <property type="entry name" value="SERINE HYDROXYMETHYLTRANSFERASE"/>
    <property type="match status" value="1"/>
</dbReference>
<keyword evidence="8" id="KW-0663">Pyridoxal phosphate</keyword>
<gene>
    <name evidence="10" type="ORF">UFOPK3564_01844</name>
</gene>
<sequence length="427" mass="45903">MSDLPPDFFNASLAEVDPEVAASMADELRRQQDTLEMIASENFVPQAVLEAQGSVLTNKYAEGYPGRRYYGGCEHVDVIEQLAIDRAKELFGAEHANVQPHAGAQANNAVYHALLQPGDKVMGLSLAHGGHLSHGMKLNVSGRLYDIVAYEVDQETSLVDMDEVARIARETKPKMIIAGWSAYPRHLDFARFREIADEVGAYLWVDMAHFAGLVAAGLHPNPVPHADVVTTTVHKTLGGPRSGIILCKAEYQKKIDQAIFPGQQGGPLEHVIAAKAVALKIAASDAFKERQQRTIDGARVLAEELLATESGLKVLTGGTDVHLVLVDLRDTELTGQDAEDRLHEVGITVNRNAVPFDPRPPMVTSGLRVGTSALATRGLDVDAFREVGKVIGAALSGDDDAFAGAKDELAARVTKVAGAFPLYTHLG</sequence>
<keyword evidence="6" id="KW-0554">One-carbon metabolism</keyword>
<dbReference type="PROSITE" id="PS00096">
    <property type="entry name" value="SHMT"/>
    <property type="match status" value="1"/>
</dbReference>
<proteinExistence type="inferred from homology"/>
<organism evidence="10">
    <name type="scientific">freshwater metagenome</name>
    <dbReference type="NCBI Taxonomy" id="449393"/>
    <lineage>
        <taxon>unclassified sequences</taxon>
        <taxon>metagenomes</taxon>
        <taxon>ecological metagenomes</taxon>
    </lineage>
</organism>
<evidence type="ECO:0000256" key="8">
    <source>
        <dbReference type="ARBA" id="ARBA00022898"/>
    </source>
</evidence>
<dbReference type="InterPro" id="IPR015424">
    <property type="entry name" value="PyrdxlP-dep_Trfase"/>
</dbReference>
<evidence type="ECO:0000256" key="2">
    <source>
        <dbReference type="ARBA" id="ARBA00004496"/>
    </source>
</evidence>
<protein>
    <submittedName>
        <fullName evidence="10">Unannotated protein</fullName>
    </submittedName>
</protein>
<dbReference type="HAMAP" id="MF_00051">
    <property type="entry name" value="SHMT"/>
    <property type="match status" value="1"/>
</dbReference>
<evidence type="ECO:0000256" key="4">
    <source>
        <dbReference type="ARBA" id="ARBA00011738"/>
    </source>
</evidence>
<accession>A0A6J7HJJ8</accession>
<dbReference type="GO" id="GO:0030170">
    <property type="term" value="F:pyridoxal phosphate binding"/>
    <property type="evidence" value="ECO:0007669"/>
    <property type="project" value="InterPro"/>
</dbReference>
<dbReference type="InterPro" id="IPR019798">
    <property type="entry name" value="Ser_HO-MeTrfase_PLP_BS"/>
</dbReference>
<dbReference type="Gene3D" id="3.40.640.10">
    <property type="entry name" value="Type I PLP-dependent aspartate aminotransferase-like (Major domain)"/>
    <property type="match status" value="1"/>
</dbReference>
<evidence type="ECO:0000256" key="6">
    <source>
        <dbReference type="ARBA" id="ARBA00022563"/>
    </source>
</evidence>
<keyword evidence="7" id="KW-0808">Transferase</keyword>
<dbReference type="EMBL" id="CAFBMK010000107">
    <property type="protein sequence ID" value="CAB4921201.1"/>
    <property type="molecule type" value="Genomic_DNA"/>
</dbReference>
<reference evidence="10" key="1">
    <citation type="submission" date="2020-05" db="EMBL/GenBank/DDBJ databases">
        <authorList>
            <person name="Chiriac C."/>
            <person name="Salcher M."/>
            <person name="Ghai R."/>
            <person name="Kavagutti S V."/>
        </authorList>
    </citation>
    <scope>NUCLEOTIDE SEQUENCE</scope>
</reference>
<dbReference type="NCBIfam" id="NF000586">
    <property type="entry name" value="PRK00011.1"/>
    <property type="match status" value="1"/>
</dbReference>
<dbReference type="SUPFAM" id="SSF53383">
    <property type="entry name" value="PLP-dependent transferases"/>
    <property type="match status" value="1"/>
</dbReference>
<dbReference type="Gene3D" id="3.90.1150.10">
    <property type="entry name" value="Aspartate Aminotransferase, domain 1"/>
    <property type="match status" value="1"/>
</dbReference>
<evidence type="ECO:0000256" key="3">
    <source>
        <dbReference type="ARBA" id="ARBA00006376"/>
    </source>
</evidence>
<dbReference type="InterPro" id="IPR049943">
    <property type="entry name" value="Ser_HO-MeTrfase-like"/>
</dbReference>
<dbReference type="GO" id="GO:0019264">
    <property type="term" value="P:glycine biosynthetic process from serine"/>
    <property type="evidence" value="ECO:0007669"/>
    <property type="project" value="InterPro"/>
</dbReference>
<evidence type="ECO:0000259" key="9">
    <source>
        <dbReference type="Pfam" id="PF00464"/>
    </source>
</evidence>
<evidence type="ECO:0000256" key="1">
    <source>
        <dbReference type="ARBA" id="ARBA00001933"/>
    </source>
</evidence>
<dbReference type="InterPro" id="IPR001085">
    <property type="entry name" value="Ser_HO-MeTrfase"/>
</dbReference>
<comment type="similarity">
    <text evidence="3">Belongs to the SHMT family.</text>
</comment>
<name>A0A6J7HJJ8_9ZZZZ</name>
<dbReference type="Pfam" id="PF00464">
    <property type="entry name" value="SHMT"/>
    <property type="match status" value="1"/>
</dbReference>
<evidence type="ECO:0000256" key="7">
    <source>
        <dbReference type="ARBA" id="ARBA00022679"/>
    </source>
</evidence>
<comment type="subunit">
    <text evidence="4">Homodimer.</text>
</comment>
<comment type="subcellular location">
    <subcellularLocation>
        <location evidence="2">Cytoplasm</location>
    </subcellularLocation>
</comment>
<dbReference type="PIRSF" id="PIRSF000412">
    <property type="entry name" value="SHMT"/>
    <property type="match status" value="1"/>
</dbReference>
<dbReference type="CDD" id="cd00378">
    <property type="entry name" value="SHMT"/>
    <property type="match status" value="1"/>
</dbReference>
<dbReference type="InterPro" id="IPR015421">
    <property type="entry name" value="PyrdxlP-dep_Trfase_major"/>
</dbReference>
<comment type="cofactor">
    <cofactor evidence="1">
        <name>pyridoxal 5'-phosphate</name>
        <dbReference type="ChEBI" id="CHEBI:597326"/>
    </cofactor>
</comment>
<dbReference type="InterPro" id="IPR039429">
    <property type="entry name" value="SHMT-like_dom"/>
</dbReference>
<dbReference type="GO" id="GO:0005829">
    <property type="term" value="C:cytosol"/>
    <property type="evidence" value="ECO:0007669"/>
    <property type="project" value="TreeGrafter"/>
</dbReference>
<evidence type="ECO:0000313" key="10">
    <source>
        <dbReference type="EMBL" id="CAB4921201.1"/>
    </source>
</evidence>
<dbReference type="FunFam" id="3.40.640.10:FF:000001">
    <property type="entry name" value="Serine hydroxymethyltransferase"/>
    <property type="match status" value="1"/>
</dbReference>
<evidence type="ECO:0000256" key="5">
    <source>
        <dbReference type="ARBA" id="ARBA00022490"/>
    </source>
</evidence>
<dbReference type="GO" id="GO:0035999">
    <property type="term" value="P:tetrahydrofolate interconversion"/>
    <property type="evidence" value="ECO:0007669"/>
    <property type="project" value="InterPro"/>
</dbReference>
<keyword evidence="5" id="KW-0963">Cytoplasm</keyword>
<dbReference type="InterPro" id="IPR015422">
    <property type="entry name" value="PyrdxlP-dep_Trfase_small"/>
</dbReference>
<feature type="domain" description="Serine hydroxymethyltransferase-like" evidence="9">
    <location>
        <begin position="13"/>
        <end position="391"/>
    </location>
</feature>
<dbReference type="GO" id="GO:0004372">
    <property type="term" value="F:glycine hydroxymethyltransferase activity"/>
    <property type="evidence" value="ECO:0007669"/>
    <property type="project" value="InterPro"/>
</dbReference>